<feature type="transmembrane region" description="Helical" evidence="1">
    <location>
        <begin position="612"/>
        <end position="633"/>
    </location>
</feature>
<organism evidence="3 4">
    <name type="scientific">Morus notabilis</name>
    <dbReference type="NCBI Taxonomy" id="981085"/>
    <lineage>
        <taxon>Eukaryota</taxon>
        <taxon>Viridiplantae</taxon>
        <taxon>Streptophyta</taxon>
        <taxon>Embryophyta</taxon>
        <taxon>Tracheophyta</taxon>
        <taxon>Spermatophyta</taxon>
        <taxon>Magnoliopsida</taxon>
        <taxon>eudicotyledons</taxon>
        <taxon>Gunneridae</taxon>
        <taxon>Pentapetalae</taxon>
        <taxon>rosids</taxon>
        <taxon>fabids</taxon>
        <taxon>Rosales</taxon>
        <taxon>Moraceae</taxon>
        <taxon>Moreae</taxon>
        <taxon>Morus</taxon>
    </lineage>
</organism>
<dbReference type="PANTHER" id="PTHR46431">
    <property type="entry name" value="EXPRESSED PROTEIN"/>
    <property type="match status" value="1"/>
</dbReference>
<keyword evidence="4" id="KW-1185">Reference proteome</keyword>
<keyword evidence="1" id="KW-1133">Transmembrane helix</keyword>
<proteinExistence type="predicted"/>
<dbReference type="InterPro" id="IPR032816">
    <property type="entry name" value="VTT_dom"/>
</dbReference>
<dbReference type="AlphaFoldDB" id="W9RYK5"/>
<feature type="transmembrane region" description="Helical" evidence="1">
    <location>
        <begin position="484"/>
        <end position="508"/>
    </location>
</feature>
<evidence type="ECO:0000313" key="4">
    <source>
        <dbReference type="Proteomes" id="UP000030645"/>
    </source>
</evidence>
<feature type="transmembrane region" description="Helical" evidence="1">
    <location>
        <begin position="407"/>
        <end position="431"/>
    </location>
</feature>
<dbReference type="STRING" id="981085.W9RYK5"/>
<feature type="transmembrane region" description="Helical" evidence="1">
    <location>
        <begin position="572"/>
        <end position="592"/>
    </location>
</feature>
<dbReference type="EMBL" id="KE345823">
    <property type="protein sequence ID" value="EXC17822.1"/>
    <property type="molecule type" value="Genomic_DNA"/>
</dbReference>
<evidence type="ECO:0000259" key="2">
    <source>
        <dbReference type="Pfam" id="PF09335"/>
    </source>
</evidence>
<keyword evidence="1" id="KW-0812">Transmembrane</keyword>
<dbReference type="Pfam" id="PF09335">
    <property type="entry name" value="VTT_dom"/>
    <property type="match status" value="1"/>
</dbReference>
<dbReference type="PANTHER" id="PTHR46431:SF7">
    <property type="entry name" value="SNARE ASSOCIATED GOLGI PROTEIN FAMILY"/>
    <property type="match status" value="1"/>
</dbReference>
<reference evidence="4" key="1">
    <citation type="submission" date="2013-01" db="EMBL/GenBank/DDBJ databases">
        <title>Draft Genome Sequence of a Mulberry Tree, Morus notabilis C.K. Schneid.</title>
        <authorList>
            <person name="He N."/>
            <person name="Zhao S."/>
        </authorList>
    </citation>
    <scope>NUCLEOTIDE SEQUENCE</scope>
</reference>
<name>W9RYK5_9ROSA</name>
<sequence>MASTNNLCRTYVAAQNSSFPRNQTIPHPQFTFIFYVTEKHVCVQRQRPRIHTVNYTRHEFPVSIPLLESESGWNSFVVARILSDTPIPFRLENLIWLLDDEVSSTESNPSLLLSNEDMVRKISGFACRIIREAQGHNNYKLRMTVTIEKIVVASNSDYLPLHWRRLGDFFTSRSDLRRSQPVNISAALFRSISDEVVTAAAFQTDDDVAMRMLGSDEDEDASATMLGSDEDELGVATVMSMFGLDEDEAVAAFGLNQAAKSAVEALQKLRYDGICSNGDGDKSRQSSFIPSPVSILVSETLHSLQFVQFPLRLGFPNSERRSSLLCVFAGGETKEDEAPELSPGGFSMTYYEEDGQGEVVPELGVRFGGGDVNEGYVKLRMGPDECRPGEGFDGSVEPSSSISGRSWWYWARLVLLVLCGSLLAGVFVKWIGPFFMDKEIIPLIHWETTTFSTPVLAVLVFASVAIFPTLLLPSSPSMWVAGMTFGYGFGFLLIISAAAVGVSLPYFIGSHFYHKIQGWLEKYPKRASILRSAGEGDWLHQFRAVMLIRVSPFPYIIYNYCAVATNVKYGPYFLGSLVGMVPEIFVTMYTGILIRTLADASHEHQGLSAPQIIFTVLGFCAATATTAFFTVYAKRKLKQLQREDELLLQ</sequence>
<dbReference type="eggNOG" id="ENOG502QV3G">
    <property type="taxonomic scope" value="Eukaryota"/>
</dbReference>
<protein>
    <recommendedName>
        <fullName evidence="2">VTT domain-containing protein</fullName>
    </recommendedName>
</protein>
<feature type="transmembrane region" description="Helical" evidence="1">
    <location>
        <begin position="451"/>
        <end position="472"/>
    </location>
</feature>
<keyword evidence="1" id="KW-0472">Membrane</keyword>
<feature type="domain" description="VTT" evidence="2">
    <location>
        <begin position="472"/>
        <end position="592"/>
    </location>
</feature>
<evidence type="ECO:0000313" key="3">
    <source>
        <dbReference type="EMBL" id="EXC17822.1"/>
    </source>
</evidence>
<evidence type="ECO:0000256" key="1">
    <source>
        <dbReference type="SAM" id="Phobius"/>
    </source>
</evidence>
<dbReference type="Proteomes" id="UP000030645">
    <property type="component" value="Unassembled WGS sequence"/>
</dbReference>
<accession>W9RYK5</accession>
<gene>
    <name evidence="3" type="ORF">L484_023176</name>
</gene>